<dbReference type="PANTHER" id="PTHR46552:SF1">
    <property type="entry name" value="NADH-UBIQUINONE OXIDOREDUCTASE CHAIN 2"/>
    <property type="match status" value="1"/>
</dbReference>
<evidence type="ECO:0000256" key="2">
    <source>
        <dbReference type="ARBA" id="ARBA00004448"/>
    </source>
</evidence>
<comment type="catalytic activity">
    <reaction evidence="18">
        <text>a ubiquinone + NADH + 5 H(+)(in) = a ubiquinol + NAD(+) + 4 H(+)(out)</text>
        <dbReference type="Rhea" id="RHEA:29091"/>
        <dbReference type="Rhea" id="RHEA-COMP:9565"/>
        <dbReference type="Rhea" id="RHEA-COMP:9566"/>
        <dbReference type="ChEBI" id="CHEBI:15378"/>
        <dbReference type="ChEBI" id="CHEBI:16389"/>
        <dbReference type="ChEBI" id="CHEBI:17976"/>
        <dbReference type="ChEBI" id="CHEBI:57540"/>
        <dbReference type="ChEBI" id="CHEBI:57945"/>
        <dbReference type="EC" id="7.1.1.2"/>
    </reaction>
</comment>
<evidence type="ECO:0000256" key="8">
    <source>
        <dbReference type="ARBA" id="ARBA00022692"/>
    </source>
</evidence>
<keyword evidence="16" id="KW-0472">Membrane</keyword>
<keyword evidence="9" id="KW-0999">Mitochondrion inner membrane</keyword>
<keyword evidence="14" id="KW-0830">Ubiquinone</keyword>
<comment type="subcellular location">
    <subcellularLocation>
        <location evidence="2">Mitochondrion inner membrane</location>
        <topology evidence="2">Multi-pass membrane protein</topology>
    </subcellularLocation>
</comment>
<keyword evidence="6" id="KW-0813">Transport</keyword>
<evidence type="ECO:0000256" key="6">
    <source>
        <dbReference type="ARBA" id="ARBA00022448"/>
    </source>
</evidence>
<comment type="function">
    <text evidence="1">Core subunit of the mitochondrial membrane respiratory chain NADH dehydrogenase (Complex I) that is believed to belong to the minimal assembly required for catalysis. Complex I functions in the transfer of electrons from NADH to the respiratory chain. The immediate electron acceptor for the enzyme is believed to be ubiquinone.</text>
</comment>
<organism evidence="20">
    <name type="scientific">Bovicola ovis</name>
    <name type="common">sheep biting louse</name>
    <dbReference type="NCBI Taxonomy" id="186214"/>
    <lineage>
        <taxon>Eukaryota</taxon>
        <taxon>Metazoa</taxon>
        <taxon>Ecdysozoa</taxon>
        <taxon>Arthropoda</taxon>
        <taxon>Hexapoda</taxon>
        <taxon>Insecta</taxon>
        <taxon>Pterygota</taxon>
        <taxon>Neoptera</taxon>
        <taxon>Paraneoptera</taxon>
        <taxon>Psocodea</taxon>
        <taxon>Troctomorpha</taxon>
        <taxon>Phthiraptera</taxon>
        <taxon>Ischnocera</taxon>
        <taxon>Bovicoliidae</taxon>
        <taxon>Bovicola</taxon>
    </lineage>
</organism>
<protein>
    <recommendedName>
        <fullName evidence="5">NADH-ubiquinone oxidoreductase chain 2</fullName>
        <ecNumber evidence="4">7.1.1.2</ecNumber>
    </recommendedName>
    <alternativeName>
        <fullName evidence="17">NADH dehydrogenase subunit 2</fullName>
    </alternativeName>
</protein>
<dbReference type="GO" id="GO:0008137">
    <property type="term" value="F:NADH dehydrogenase (ubiquinone) activity"/>
    <property type="evidence" value="ECO:0007669"/>
    <property type="project" value="UniProtKB-EC"/>
</dbReference>
<evidence type="ECO:0000259" key="19">
    <source>
        <dbReference type="Pfam" id="PF00361"/>
    </source>
</evidence>
<keyword evidence="12" id="KW-1133">Transmembrane helix</keyword>
<evidence type="ECO:0000256" key="11">
    <source>
        <dbReference type="ARBA" id="ARBA00022982"/>
    </source>
</evidence>
<keyword evidence="15 20" id="KW-0496">Mitochondrion</keyword>
<evidence type="ECO:0000256" key="16">
    <source>
        <dbReference type="ARBA" id="ARBA00023136"/>
    </source>
</evidence>
<keyword evidence="11" id="KW-0249">Electron transport</keyword>
<dbReference type="InterPro" id="IPR050175">
    <property type="entry name" value="Complex_I_Subunit_2"/>
</dbReference>
<keyword evidence="8" id="KW-0812">Transmembrane</keyword>
<dbReference type="GO" id="GO:0006120">
    <property type="term" value="P:mitochondrial electron transport, NADH to ubiquinone"/>
    <property type="evidence" value="ECO:0007669"/>
    <property type="project" value="TreeGrafter"/>
</dbReference>
<dbReference type="Pfam" id="PF00361">
    <property type="entry name" value="Proton_antipo_M"/>
    <property type="match status" value="1"/>
</dbReference>
<keyword evidence="10" id="KW-1278">Translocase</keyword>
<evidence type="ECO:0000256" key="3">
    <source>
        <dbReference type="ARBA" id="ARBA00007012"/>
    </source>
</evidence>
<dbReference type="EMBL" id="MH001207">
    <property type="protein sequence ID" value="AYC65850.1"/>
    <property type="molecule type" value="Genomic_DNA"/>
</dbReference>
<gene>
    <name evidence="20" type="primary">ND2</name>
</gene>
<evidence type="ECO:0000256" key="4">
    <source>
        <dbReference type="ARBA" id="ARBA00012944"/>
    </source>
</evidence>
<evidence type="ECO:0000256" key="17">
    <source>
        <dbReference type="ARBA" id="ARBA00031028"/>
    </source>
</evidence>
<dbReference type="InterPro" id="IPR001750">
    <property type="entry name" value="ND/Mrp_TM"/>
</dbReference>
<dbReference type="PANTHER" id="PTHR46552">
    <property type="entry name" value="NADH-UBIQUINONE OXIDOREDUCTASE CHAIN 2"/>
    <property type="match status" value="1"/>
</dbReference>
<name>A0A386B288_9NEOP</name>
<keyword evidence="13" id="KW-0520">NAD</keyword>
<evidence type="ECO:0000256" key="13">
    <source>
        <dbReference type="ARBA" id="ARBA00023027"/>
    </source>
</evidence>
<evidence type="ECO:0000256" key="1">
    <source>
        <dbReference type="ARBA" id="ARBA00003257"/>
    </source>
</evidence>
<dbReference type="AlphaFoldDB" id="A0A386B288"/>
<keyword evidence="7" id="KW-0679">Respiratory chain</keyword>
<evidence type="ECO:0000256" key="15">
    <source>
        <dbReference type="ARBA" id="ARBA00023128"/>
    </source>
</evidence>
<comment type="similarity">
    <text evidence="3">Belongs to the complex I subunit 2 family.</text>
</comment>
<evidence type="ECO:0000256" key="10">
    <source>
        <dbReference type="ARBA" id="ARBA00022967"/>
    </source>
</evidence>
<sequence>MVWGVMYLITVVLSTLVVLGGGSWITFWWVMEFSGFVFLCWVYFGLSSTFDSADSVIWTYYVVQVLSGLFLFLGLGGILESSPFQTMAQDWMILVGLLIKMGVPPFHGWLVRLSDSLTWGKFFGLVVIQKIPPMFLVVSLFSSHFSSKETLILGVWFCSLAGVMSIGQSSFRRFLVFSSIVNLGWMLLSSAVCSEMTTVLFVVLYSLMMGLVCWEMDKGHGSFSSYQLNFPCGHPKPLSPAVSLVVATMIGLPPLPIFLLKILIVLFAVKESLLPVVAMILISTSILTIGYFRLITTWVVGLSPEGWALGKVASLWFSLASLAASSVGVWAWLM</sequence>
<accession>A0A386B288</accession>
<evidence type="ECO:0000256" key="18">
    <source>
        <dbReference type="ARBA" id="ARBA00049551"/>
    </source>
</evidence>
<proteinExistence type="inferred from homology"/>
<feature type="domain" description="NADH:quinone oxidoreductase/Mrp antiporter transmembrane" evidence="19">
    <location>
        <begin position="84"/>
        <end position="284"/>
    </location>
</feature>
<reference evidence="20" key="1">
    <citation type="journal article" date="2018" name="Syst. Biol.">
        <title>Mitochondrial Genome Fragmentation Unites the Parasitic Lice of Eutherian Mammals.</title>
        <authorList>
            <person name="Song F."/>
            <person name="Li H."/>
            <person name="Liu G.-H."/>
            <person name="Wang W."/>
            <person name="James P."/>
            <person name="Colwell D.D."/>
            <person name="Tran A."/>
            <person name="Gong S."/>
            <person name="Cai W."/>
            <person name="Shao R."/>
        </authorList>
    </citation>
    <scope>NUCLEOTIDE SEQUENCE</scope>
    <source>
        <strain evidence="20">Minichromosome 7</strain>
    </source>
</reference>
<evidence type="ECO:0000256" key="7">
    <source>
        <dbReference type="ARBA" id="ARBA00022660"/>
    </source>
</evidence>
<evidence type="ECO:0000256" key="5">
    <source>
        <dbReference type="ARBA" id="ARBA00021008"/>
    </source>
</evidence>
<evidence type="ECO:0000313" key="20">
    <source>
        <dbReference type="EMBL" id="AYC65850.1"/>
    </source>
</evidence>
<evidence type="ECO:0000256" key="14">
    <source>
        <dbReference type="ARBA" id="ARBA00023075"/>
    </source>
</evidence>
<evidence type="ECO:0000256" key="12">
    <source>
        <dbReference type="ARBA" id="ARBA00022989"/>
    </source>
</evidence>
<dbReference type="GO" id="GO:0005743">
    <property type="term" value="C:mitochondrial inner membrane"/>
    <property type="evidence" value="ECO:0007669"/>
    <property type="project" value="UniProtKB-SubCell"/>
</dbReference>
<dbReference type="EC" id="7.1.1.2" evidence="4"/>
<geneLocation type="mitochondrion" evidence="20"/>
<evidence type="ECO:0000256" key="9">
    <source>
        <dbReference type="ARBA" id="ARBA00022792"/>
    </source>
</evidence>